<evidence type="ECO:0000256" key="2">
    <source>
        <dbReference type="ARBA" id="ARBA00005498"/>
    </source>
</evidence>
<dbReference type="Proteomes" id="UP000290289">
    <property type="component" value="Chromosome 8"/>
</dbReference>
<name>A0A498JEZ4_MALDO</name>
<evidence type="ECO:0000256" key="1">
    <source>
        <dbReference type="ARBA" id="ARBA00004584"/>
    </source>
</evidence>
<evidence type="ECO:0000256" key="9">
    <source>
        <dbReference type="SAM" id="Coils"/>
    </source>
</evidence>
<dbReference type="PANTHER" id="PTHR48441">
    <property type="match status" value="1"/>
</dbReference>
<evidence type="ECO:0000256" key="3">
    <source>
        <dbReference type="ARBA" id="ARBA00022454"/>
    </source>
</evidence>
<organism evidence="12 13">
    <name type="scientific">Malus domestica</name>
    <name type="common">Apple</name>
    <name type="synonym">Pyrus malus</name>
    <dbReference type="NCBI Taxonomy" id="3750"/>
    <lineage>
        <taxon>Eukaryota</taxon>
        <taxon>Viridiplantae</taxon>
        <taxon>Streptophyta</taxon>
        <taxon>Embryophyta</taxon>
        <taxon>Tracheophyta</taxon>
        <taxon>Spermatophyta</taxon>
        <taxon>Magnoliopsida</taxon>
        <taxon>eudicotyledons</taxon>
        <taxon>Gunneridae</taxon>
        <taxon>Pentapetalae</taxon>
        <taxon>rosids</taxon>
        <taxon>fabids</taxon>
        <taxon>Rosales</taxon>
        <taxon>Rosaceae</taxon>
        <taxon>Amygdaloideae</taxon>
        <taxon>Maleae</taxon>
        <taxon>Malus</taxon>
    </lineage>
</organism>
<evidence type="ECO:0000256" key="8">
    <source>
        <dbReference type="ARBA" id="ARBA00023328"/>
    </source>
</evidence>
<comment type="subcellular location">
    <subcellularLocation>
        <location evidence="1">Chromosome</location>
        <location evidence="1">Centromere</location>
    </subcellularLocation>
</comment>
<dbReference type="InterPro" id="IPR005549">
    <property type="entry name" value="Kinetochore_Nuf2_N"/>
</dbReference>
<gene>
    <name evidence="12" type="ORF">DVH24_033218</name>
</gene>
<dbReference type="EMBL" id="RDQH01000334">
    <property type="protein sequence ID" value="RXH92322.1"/>
    <property type="molecule type" value="Genomic_DNA"/>
</dbReference>
<evidence type="ECO:0000313" key="12">
    <source>
        <dbReference type="EMBL" id="RXH92322.1"/>
    </source>
</evidence>
<keyword evidence="6 9" id="KW-0175">Coiled coil</keyword>
<sequence length="477" mass="54433">MSKFEYPKLTRSDIVTILADAHIVAISDRDLVNPNPDFVADLYTRILVSLDFFHEEDFGQVEFSALEQLENPDFHMDSVRTMKLYNRIKEVVALVDCPKRFTLKDLVKPETDRTEFFVSALLNFSLHRETKMNILTQVVDQLTDIDERRKGWEDKISQLNAEIADYNEAREKELPLVQEVDAKVKELHHTVSGLNNQQKSLRTSRQKLKEKIGEIEEKVSSAEFSLVQSVQENANLRSRIVQSPDKLQRALEEKKSVREEAKNAERSAKQSFEEKTAVDEVYTKVSKKLSKHLAQMQAIQEQVNSAKSVDRDVKAVKAKLSDDGVVSKSLQAKLVEREGKVEQLNELKKQLERERDLKFEEASKDLNNVELEVESRRRDLEARQKAVEAAVEEVDSITSKTASIKESGAADQKELARKCEEIMKEVPYHATHRSTSTRTQLGSCCWGANSSLSTQQVLLDFVGRFDCRKDVLCVCNG</sequence>
<evidence type="ECO:0000256" key="6">
    <source>
        <dbReference type="ARBA" id="ARBA00023054"/>
    </source>
</evidence>
<keyword evidence="13" id="KW-1185">Reference proteome</keyword>
<evidence type="ECO:0000256" key="4">
    <source>
        <dbReference type="ARBA" id="ARBA00022618"/>
    </source>
</evidence>
<dbReference type="AlphaFoldDB" id="A0A498JEZ4"/>
<feature type="domain" description="Kinetochore protein Nuf2 N-terminal" evidence="11">
    <location>
        <begin position="4"/>
        <end position="141"/>
    </location>
</feature>
<comment type="similarity">
    <text evidence="2">Belongs to the NUF2 family.</text>
</comment>
<dbReference type="PANTHER" id="PTHR48441:SF1">
    <property type="entry name" value="NT-3"/>
    <property type="match status" value="1"/>
</dbReference>
<keyword evidence="4" id="KW-0132">Cell division</keyword>
<evidence type="ECO:0000256" key="5">
    <source>
        <dbReference type="ARBA" id="ARBA00022776"/>
    </source>
</evidence>
<feature type="coiled-coil region" evidence="9">
    <location>
        <begin position="327"/>
        <end position="379"/>
    </location>
</feature>
<dbReference type="STRING" id="3750.A0A498JEZ4"/>
<dbReference type="GO" id="GO:0031262">
    <property type="term" value="C:Ndc80 complex"/>
    <property type="evidence" value="ECO:0007669"/>
    <property type="project" value="InterPro"/>
</dbReference>
<evidence type="ECO:0000256" key="7">
    <source>
        <dbReference type="ARBA" id="ARBA00023306"/>
    </source>
</evidence>
<evidence type="ECO:0000259" key="11">
    <source>
        <dbReference type="Pfam" id="PF03800"/>
    </source>
</evidence>
<reference evidence="12 13" key="1">
    <citation type="submission" date="2018-10" db="EMBL/GenBank/DDBJ databases">
        <title>A high-quality apple genome assembly.</title>
        <authorList>
            <person name="Hu J."/>
        </authorList>
    </citation>
    <scope>NUCLEOTIDE SEQUENCE [LARGE SCALE GENOMIC DNA]</scope>
    <source>
        <strain evidence="13">cv. HFTH1</strain>
        <tissue evidence="12">Young leaf</tissue>
    </source>
</reference>
<dbReference type="Gene3D" id="1.10.418.60">
    <property type="entry name" value="Ncd80 complex, Nuf2 subunit"/>
    <property type="match status" value="1"/>
</dbReference>
<keyword evidence="3" id="KW-0158">Chromosome</keyword>
<dbReference type="Pfam" id="PF03800">
    <property type="entry name" value="Nuf2"/>
    <property type="match status" value="1"/>
</dbReference>
<keyword evidence="5" id="KW-0498">Mitosis</keyword>
<keyword evidence="8" id="KW-0137">Centromere</keyword>
<evidence type="ECO:0000256" key="10">
    <source>
        <dbReference type="SAM" id="MobiDB-lite"/>
    </source>
</evidence>
<proteinExistence type="inferred from homology"/>
<dbReference type="GO" id="GO:0051301">
    <property type="term" value="P:cell division"/>
    <property type="evidence" value="ECO:0007669"/>
    <property type="project" value="UniProtKB-KW"/>
</dbReference>
<protein>
    <recommendedName>
        <fullName evidence="11">Kinetochore protein Nuf2 N-terminal domain-containing protein</fullName>
    </recommendedName>
</protein>
<keyword evidence="7" id="KW-0131">Cell cycle</keyword>
<accession>A0A498JEZ4</accession>
<comment type="caution">
    <text evidence="12">The sequence shown here is derived from an EMBL/GenBank/DDBJ whole genome shotgun (WGS) entry which is preliminary data.</text>
</comment>
<feature type="region of interest" description="Disordered" evidence="10">
    <location>
        <begin position="251"/>
        <end position="271"/>
    </location>
</feature>
<dbReference type="InterPro" id="IPR038275">
    <property type="entry name" value="Nuf2_N_sf"/>
</dbReference>
<evidence type="ECO:0000313" key="13">
    <source>
        <dbReference type="Proteomes" id="UP000290289"/>
    </source>
</evidence>